<feature type="compositionally biased region" description="Polar residues" evidence="2">
    <location>
        <begin position="183"/>
        <end position="192"/>
    </location>
</feature>
<feature type="domain" description="DUF7603" evidence="3">
    <location>
        <begin position="747"/>
        <end position="833"/>
    </location>
</feature>
<dbReference type="GeneID" id="31004259"/>
<accession>A0A225AGF2</accession>
<feature type="compositionally biased region" description="Polar residues" evidence="2">
    <location>
        <begin position="134"/>
        <end position="144"/>
    </location>
</feature>
<dbReference type="OrthoDB" id="5395440at2759"/>
<dbReference type="Proteomes" id="UP000214365">
    <property type="component" value="Unassembled WGS sequence"/>
</dbReference>
<feature type="region of interest" description="Disordered" evidence="2">
    <location>
        <begin position="1"/>
        <end position="79"/>
    </location>
</feature>
<dbReference type="RefSeq" id="XP_020119881.1">
    <property type="nucleotide sequence ID" value="XM_020267271.1"/>
</dbReference>
<dbReference type="InterPro" id="IPR056023">
    <property type="entry name" value="DUF7603"/>
</dbReference>
<dbReference type="Pfam" id="PF24554">
    <property type="entry name" value="DUF7603"/>
    <property type="match status" value="1"/>
</dbReference>
<sequence>MAMDDLSPPPIATPSGGFSSSLRRRQRKDSDSTSSSSSSTTAEQLPPRPLPTSLDNHHADRRSIVTASSSPVRRKPLPSNAAPVILSRLSQASLPLSPPATDPLSPPLPTPSSHPLPAISSSSSSSSFSSSSSPTLPNTASLGSPRQLETVDEVLPFVPRDLDRYPRGHSPFIIPFPIDTSFTYTNPQQKESGNGDHFLPHGTPIHSRLSSEPIIPVLRSSPPPPPVIHKRSETMALQPQTRPPPLHIDANLSAMPSPGEKQPKTPGNKITSFFGWKTTTSPGAESTSTEISDNGRSPIPSPLPQSASAPSFSTKGSVSIPNSISENNIHGFPMPPGHSASISLPSSSSGNVDLMNKISDLEAELREISSELAGSIRREMELEDLVERFQLESHNDVNRRTSDYFSDSGTSSIRMGTDGGKVDDIERIKRAAEQERAQLKVELSQRWQEERSRRTACESHVQILESQVQQFRAQRVDNSNLSSKTRELELTVEDTRRKLIEERQLKDNFEDLLTAMRVELEQLRNERDHYRDEVVPALQSQQKNNRFQAIAEEDGIVSKRGSVGLSRSNSLARMPKRSSMAQTGGLSRSNSVSGNNNNNSSNRQLESRDSLADRVKDVEAQRDALHQALKNLLDRQSWQARENEKRIKILEIELTKAQNVGSPRKLGYEREVRNLREEINLLRRRADDALEQKWQCEKGLGGLKMDLDRAEQETSSLRMLLQEHDIALPEDMATGEEGLANMLVTSSALESAYQQLQADMEYVEANPSPSSEDQLSESVNRAETLSAQVRQQLNTNSALRQRLTDAIAKGEREQKMSALRINEMQSRLKSLEDTIMDAQHHSEDEMAKHEEEIRALKESHNTQLMRAKMGIKTPVSLSPNMSSSPFNGARSPRLDMTTSGEGVPLSQAVQVEKLEVKVKELEKALRDADFEMEEVVQRMNKAQIEVAELQSDRDEALRQTRRLEAAVRAERETVKMLMN</sequence>
<feature type="coiled-coil region" evidence="1">
    <location>
        <begin position="506"/>
        <end position="533"/>
    </location>
</feature>
<organism evidence="4 5">
    <name type="scientific">Talaromyces atroroseus</name>
    <dbReference type="NCBI Taxonomy" id="1441469"/>
    <lineage>
        <taxon>Eukaryota</taxon>
        <taxon>Fungi</taxon>
        <taxon>Dikarya</taxon>
        <taxon>Ascomycota</taxon>
        <taxon>Pezizomycotina</taxon>
        <taxon>Eurotiomycetes</taxon>
        <taxon>Eurotiomycetidae</taxon>
        <taxon>Eurotiales</taxon>
        <taxon>Trichocomaceae</taxon>
        <taxon>Talaromyces</taxon>
        <taxon>Talaromyces sect. Trachyspermi</taxon>
    </lineage>
</organism>
<feature type="region of interest" description="Disordered" evidence="2">
    <location>
        <begin position="93"/>
        <end position="150"/>
    </location>
</feature>
<feature type="compositionally biased region" description="Low complexity" evidence="2">
    <location>
        <begin position="32"/>
        <end position="41"/>
    </location>
</feature>
<gene>
    <name evidence="4" type="ORF">UA08_04504</name>
</gene>
<keyword evidence="5" id="KW-1185">Reference proteome</keyword>
<protein>
    <recommendedName>
        <fullName evidence="3">DUF7603 domain-containing protein</fullName>
    </recommendedName>
</protein>
<feature type="compositionally biased region" description="Polar residues" evidence="2">
    <location>
        <begin position="277"/>
        <end position="295"/>
    </location>
</feature>
<evidence type="ECO:0000259" key="3">
    <source>
        <dbReference type="Pfam" id="PF24554"/>
    </source>
</evidence>
<evidence type="ECO:0000256" key="1">
    <source>
        <dbReference type="SAM" id="Coils"/>
    </source>
</evidence>
<keyword evidence="1" id="KW-0175">Coiled coil</keyword>
<dbReference type="AlphaFoldDB" id="A0A225AGF2"/>
<feature type="compositionally biased region" description="Pro residues" evidence="2">
    <location>
        <begin position="96"/>
        <end position="114"/>
    </location>
</feature>
<feature type="coiled-coil region" evidence="1">
    <location>
        <begin position="351"/>
        <end position="378"/>
    </location>
</feature>
<feature type="region of interest" description="Disordered" evidence="2">
    <location>
        <begin position="564"/>
        <end position="612"/>
    </location>
</feature>
<feature type="compositionally biased region" description="Low complexity" evidence="2">
    <location>
        <begin position="587"/>
        <end position="602"/>
    </location>
</feature>
<dbReference type="EMBL" id="LFMY01000006">
    <property type="protein sequence ID" value="OKL59760.1"/>
    <property type="molecule type" value="Genomic_DNA"/>
</dbReference>
<dbReference type="STRING" id="1441469.A0A225AGF2"/>
<evidence type="ECO:0000313" key="5">
    <source>
        <dbReference type="Proteomes" id="UP000214365"/>
    </source>
</evidence>
<reference evidence="4 5" key="1">
    <citation type="submission" date="2015-06" db="EMBL/GenBank/DDBJ databases">
        <title>Talaromyces atroroseus IBT 11181 draft genome.</title>
        <authorList>
            <person name="Rasmussen K.B."/>
            <person name="Rasmussen S."/>
            <person name="Petersen B."/>
            <person name="Sicheritz-Ponten T."/>
            <person name="Mortensen U.H."/>
            <person name="Thrane U."/>
        </authorList>
    </citation>
    <scope>NUCLEOTIDE SEQUENCE [LARGE SCALE GENOMIC DNA]</scope>
    <source>
        <strain evidence="4 5">IBT 11181</strain>
    </source>
</reference>
<comment type="caution">
    <text evidence="4">The sequence shown here is derived from an EMBL/GenBank/DDBJ whole genome shotgun (WGS) entry which is preliminary data.</text>
</comment>
<name>A0A225AGF2_TALAT</name>
<feature type="coiled-coil region" evidence="1">
    <location>
        <begin position="746"/>
        <end position="859"/>
    </location>
</feature>
<feature type="compositionally biased region" description="Low complexity" evidence="2">
    <location>
        <begin position="304"/>
        <end position="313"/>
    </location>
</feature>
<evidence type="ECO:0000256" key="2">
    <source>
        <dbReference type="SAM" id="MobiDB-lite"/>
    </source>
</evidence>
<feature type="coiled-coil region" evidence="1">
    <location>
        <begin position="911"/>
        <end position="973"/>
    </location>
</feature>
<feature type="compositionally biased region" description="Low complexity" evidence="2">
    <location>
        <begin position="115"/>
        <end position="133"/>
    </location>
</feature>
<proteinExistence type="predicted"/>
<feature type="region of interest" description="Disordered" evidence="2">
    <location>
        <begin position="183"/>
        <end position="347"/>
    </location>
</feature>
<feature type="compositionally biased region" description="Polar residues" evidence="2">
    <location>
        <begin position="314"/>
        <end position="328"/>
    </location>
</feature>
<evidence type="ECO:0000313" key="4">
    <source>
        <dbReference type="EMBL" id="OKL59760.1"/>
    </source>
</evidence>